<organism evidence="2 3">
    <name type="scientific">Pseudarthrobacter quantipunctorum</name>
    <dbReference type="NCBI Taxonomy" id="3128980"/>
    <lineage>
        <taxon>Bacteria</taxon>
        <taxon>Bacillati</taxon>
        <taxon>Actinomycetota</taxon>
        <taxon>Actinomycetes</taxon>
        <taxon>Micrococcales</taxon>
        <taxon>Micrococcaceae</taxon>
        <taxon>Pseudarthrobacter</taxon>
    </lineage>
</organism>
<accession>A0ABZ2R706</accession>
<dbReference type="RefSeq" id="WP_231454213.1">
    <property type="nucleotide sequence ID" value="NZ_CP148033.1"/>
</dbReference>
<name>A0ABZ2R706_9MICC</name>
<dbReference type="Proteomes" id="UP001623384">
    <property type="component" value="Chromosome"/>
</dbReference>
<dbReference type="InterPro" id="IPR014729">
    <property type="entry name" value="Rossmann-like_a/b/a_fold"/>
</dbReference>
<proteinExistence type="predicted"/>
<evidence type="ECO:0000313" key="3">
    <source>
        <dbReference type="Proteomes" id="UP001623384"/>
    </source>
</evidence>
<dbReference type="Gene3D" id="3.40.50.620">
    <property type="entry name" value="HUPs"/>
    <property type="match status" value="1"/>
</dbReference>
<feature type="domain" description="UspA" evidence="1">
    <location>
        <begin position="13"/>
        <end position="162"/>
    </location>
</feature>
<keyword evidence="3" id="KW-1185">Reference proteome</keyword>
<evidence type="ECO:0000313" key="2">
    <source>
        <dbReference type="EMBL" id="WXK93085.1"/>
    </source>
</evidence>
<dbReference type="SUPFAM" id="SSF52402">
    <property type="entry name" value="Adenine nucleotide alpha hydrolases-like"/>
    <property type="match status" value="1"/>
</dbReference>
<evidence type="ECO:0000259" key="1">
    <source>
        <dbReference type="Pfam" id="PF00582"/>
    </source>
</evidence>
<protein>
    <submittedName>
        <fullName evidence="2">Universal stress protein</fullName>
    </submittedName>
</protein>
<dbReference type="EMBL" id="CP148033">
    <property type="protein sequence ID" value="WXK93085.1"/>
    <property type="molecule type" value="Genomic_DNA"/>
</dbReference>
<dbReference type="Pfam" id="PF00582">
    <property type="entry name" value="Usp"/>
    <property type="match status" value="1"/>
</dbReference>
<dbReference type="InterPro" id="IPR006016">
    <property type="entry name" value="UspA"/>
</dbReference>
<gene>
    <name evidence="2" type="ORF">WHH00_18855</name>
</gene>
<sequence length="172" mass="18186">MSPEQMSSSPPLVVGIAPGQHAEVLQTAVALAARLETRLLCAYVDEASFLVDWDPARPVHRLSLHPDTDDPNIGAVALELKSAIEAAVAGVPPGTAAAEWTLQTLAGDPARALARLAAETDAPMIIVGTSERGFSHRLAEALSGSVGAWLTHHQSRPVLIVPYRMPAHDDRP</sequence>
<reference evidence="2 3" key="1">
    <citation type="submission" date="2024-03" db="EMBL/GenBank/DDBJ databases">
        <title>Rhodococcus navarretei sp. nov. and Pseudarthrobacter quantumdoti sp. nov., two new species with the ability to biosynthesize Quantum Dots isolated from soil samples at Union Glacier, Antarctica.</title>
        <authorList>
            <person name="Vargas M."/>
        </authorList>
    </citation>
    <scope>NUCLEOTIDE SEQUENCE [LARGE SCALE GENOMIC DNA]</scope>
    <source>
        <strain evidence="2 3">RC-2-3</strain>
    </source>
</reference>